<feature type="transmembrane region" description="Helical" evidence="1">
    <location>
        <begin position="85"/>
        <end position="105"/>
    </location>
</feature>
<evidence type="ECO:0000313" key="2">
    <source>
        <dbReference type="EMBL" id="MBK0404480.1"/>
    </source>
</evidence>
<feature type="transmembrane region" description="Helical" evidence="1">
    <location>
        <begin position="21"/>
        <end position="44"/>
    </location>
</feature>
<dbReference type="Proteomes" id="UP000644147">
    <property type="component" value="Unassembled WGS sequence"/>
</dbReference>
<sequence>MKPYLQTETSNITLEDINYRISSFINTFTTILYVALAMAVGGVIMKFLQINGGNYVFIFSIIVLTLIFLVQIGLSFFFIVSHVKLALLGAFGSLALGLGFLAILFRYQGWMGWQIMYFIALPIFLITAFLLGKYRSRHEKLHHNQLRFLNRNLLYPYILAFVLGVASFVIDFQDRKPSRNIILENAPPEALDSVR</sequence>
<reference evidence="2 3" key="1">
    <citation type="submission" date="2020-12" db="EMBL/GenBank/DDBJ databases">
        <title>Bacterial novel species Adhaeribacter sp. BT258 isolated from soil.</title>
        <authorList>
            <person name="Jung H.-Y."/>
        </authorList>
    </citation>
    <scope>NUCLEOTIDE SEQUENCE [LARGE SCALE GENOMIC DNA]</scope>
    <source>
        <strain evidence="2 3">BT258</strain>
    </source>
</reference>
<name>A0ABS1C7B7_9BACT</name>
<gene>
    <name evidence="2" type="ORF">I5M27_15885</name>
</gene>
<feature type="transmembrane region" description="Helical" evidence="1">
    <location>
        <begin position="153"/>
        <end position="170"/>
    </location>
</feature>
<keyword evidence="3" id="KW-1185">Reference proteome</keyword>
<evidence type="ECO:0000256" key="1">
    <source>
        <dbReference type="SAM" id="Phobius"/>
    </source>
</evidence>
<proteinExistence type="predicted"/>
<comment type="caution">
    <text evidence="2">The sequence shown here is derived from an EMBL/GenBank/DDBJ whole genome shotgun (WGS) entry which is preliminary data.</text>
</comment>
<dbReference type="EMBL" id="JAEHFX010000009">
    <property type="protein sequence ID" value="MBK0404480.1"/>
    <property type="molecule type" value="Genomic_DNA"/>
</dbReference>
<protein>
    <submittedName>
        <fullName evidence="2">Uncharacterized protein</fullName>
    </submittedName>
</protein>
<dbReference type="RefSeq" id="WP_200507318.1">
    <property type="nucleotide sequence ID" value="NZ_JAEHFX010000009.1"/>
</dbReference>
<evidence type="ECO:0000313" key="3">
    <source>
        <dbReference type="Proteomes" id="UP000644147"/>
    </source>
</evidence>
<keyword evidence="1" id="KW-1133">Transmembrane helix</keyword>
<feature type="transmembrane region" description="Helical" evidence="1">
    <location>
        <begin position="56"/>
        <end position="78"/>
    </location>
</feature>
<keyword evidence="1" id="KW-0812">Transmembrane</keyword>
<accession>A0ABS1C7B7</accession>
<organism evidence="2 3">
    <name type="scientific">Adhaeribacter terrigena</name>
    <dbReference type="NCBI Taxonomy" id="2793070"/>
    <lineage>
        <taxon>Bacteria</taxon>
        <taxon>Pseudomonadati</taxon>
        <taxon>Bacteroidota</taxon>
        <taxon>Cytophagia</taxon>
        <taxon>Cytophagales</taxon>
        <taxon>Hymenobacteraceae</taxon>
        <taxon>Adhaeribacter</taxon>
    </lineage>
</organism>
<keyword evidence="1" id="KW-0472">Membrane</keyword>
<feature type="transmembrane region" description="Helical" evidence="1">
    <location>
        <begin position="111"/>
        <end position="132"/>
    </location>
</feature>